<feature type="coiled-coil region" evidence="1">
    <location>
        <begin position="1"/>
        <end position="35"/>
    </location>
</feature>
<keyword evidence="4" id="KW-1185">Reference proteome</keyword>
<keyword evidence="1" id="KW-0175">Coiled coil</keyword>
<sequence length="343" mass="36932">MREVDARSRVAQRKVDALELELATLKRRLIDAEENQLPSLPVEVLAPEAAAAAAEPVEDYPADPALDGEYAQVVGIDEDGYEIVYAGDAARPGSVTARLPRQRSARSSASRSSSASRGSAPTIDNQLEAVAQTDERLTVTGRVGPTVAARVDEIPAPPPVPPAPAPRSSDERDDDGDSAASPAPSHAPVRARRTKRRVRPSTPTRRAAAPSVPAAAEGVDPAGLYRRHLEALRDGKHDAAEAGFQAFLDMYPRHDLSDNAQYWLGESLYDRKQYREALAAFLAVKQRFPRGNKVPDALLKAGFCRIALGEHAQARAALAHVIELFPESQPAAIAAERLESLEE</sequence>
<evidence type="ECO:0000256" key="2">
    <source>
        <dbReference type="SAM" id="MobiDB-lite"/>
    </source>
</evidence>
<gene>
    <name evidence="3" type="ordered locus">Hoch_0500</name>
</gene>
<dbReference type="InterPro" id="IPR011990">
    <property type="entry name" value="TPR-like_helical_dom_sf"/>
</dbReference>
<dbReference type="GO" id="GO:0051301">
    <property type="term" value="P:cell division"/>
    <property type="evidence" value="ECO:0007669"/>
    <property type="project" value="InterPro"/>
</dbReference>
<dbReference type="HAMAP" id="MF_02066">
    <property type="entry name" value="CpoB"/>
    <property type="match status" value="1"/>
</dbReference>
<dbReference type="Proteomes" id="UP000001880">
    <property type="component" value="Chromosome"/>
</dbReference>
<feature type="compositionally biased region" description="Pro residues" evidence="2">
    <location>
        <begin position="155"/>
        <end position="165"/>
    </location>
</feature>
<dbReference type="HOGENOM" id="CLU_808379_0_0_7"/>
<dbReference type="KEGG" id="hoh:Hoch_0500"/>
<dbReference type="SUPFAM" id="SSF48452">
    <property type="entry name" value="TPR-like"/>
    <property type="match status" value="1"/>
</dbReference>
<dbReference type="InterPro" id="IPR034706">
    <property type="entry name" value="CpoB"/>
</dbReference>
<name>D0LKA5_HALO1</name>
<dbReference type="InterPro" id="IPR014162">
    <property type="entry name" value="CpoB_C"/>
</dbReference>
<dbReference type="NCBIfam" id="TIGR02795">
    <property type="entry name" value="tol_pal_ybgF"/>
    <property type="match status" value="1"/>
</dbReference>
<feature type="compositionally biased region" description="Low complexity" evidence="2">
    <location>
        <begin position="105"/>
        <end position="120"/>
    </location>
</feature>
<feature type="compositionally biased region" description="Low complexity" evidence="2">
    <location>
        <begin position="200"/>
        <end position="215"/>
    </location>
</feature>
<accession>D0LKA5</accession>
<feature type="compositionally biased region" description="Low complexity" evidence="2">
    <location>
        <begin position="178"/>
        <end position="188"/>
    </location>
</feature>
<evidence type="ECO:0000313" key="3">
    <source>
        <dbReference type="EMBL" id="ACY13139.1"/>
    </source>
</evidence>
<dbReference type="Gene3D" id="1.25.40.10">
    <property type="entry name" value="Tetratricopeptide repeat domain"/>
    <property type="match status" value="1"/>
</dbReference>
<dbReference type="AlphaFoldDB" id="D0LKA5"/>
<organism evidence="3 4">
    <name type="scientific">Haliangium ochraceum (strain DSM 14365 / JCM 11303 / SMP-2)</name>
    <dbReference type="NCBI Taxonomy" id="502025"/>
    <lineage>
        <taxon>Bacteria</taxon>
        <taxon>Pseudomonadati</taxon>
        <taxon>Myxococcota</taxon>
        <taxon>Polyangia</taxon>
        <taxon>Haliangiales</taxon>
        <taxon>Kofleriaceae</taxon>
        <taxon>Haliangium</taxon>
    </lineage>
</organism>
<reference evidence="3 4" key="1">
    <citation type="journal article" date="2010" name="Stand. Genomic Sci.">
        <title>Complete genome sequence of Haliangium ochraceum type strain (SMP-2).</title>
        <authorList>
            <consortium name="US DOE Joint Genome Institute (JGI-PGF)"/>
            <person name="Ivanova N."/>
            <person name="Daum C."/>
            <person name="Lang E."/>
            <person name="Abt B."/>
            <person name="Kopitz M."/>
            <person name="Saunders E."/>
            <person name="Lapidus A."/>
            <person name="Lucas S."/>
            <person name="Glavina Del Rio T."/>
            <person name="Nolan M."/>
            <person name="Tice H."/>
            <person name="Copeland A."/>
            <person name="Cheng J.F."/>
            <person name="Chen F."/>
            <person name="Bruce D."/>
            <person name="Goodwin L."/>
            <person name="Pitluck S."/>
            <person name="Mavromatis K."/>
            <person name="Pati A."/>
            <person name="Mikhailova N."/>
            <person name="Chen A."/>
            <person name="Palaniappan K."/>
            <person name="Land M."/>
            <person name="Hauser L."/>
            <person name="Chang Y.J."/>
            <person name="Jeffries C.D."/>
            <person name="Detter J.C."/>
            <person name="Brettin T."/>
            <person name="Rohde M."/>
            <person name="Goker M."/>
            <person name="Bristow J."/>
            <person name="Markowitz V."/>
            <person name="Eisen J.A."/>
            <person name="Hugenholtz P."/>
            <person name="Kyrpides N.C."/>
            <person name="Klenk H.P."/>
        </authorList>
    </citation>
    <scope>NUCLEOTIDE SEQUENCE [LARGE SCALE GENOMIC DNA]</scope>
    <source>
        <strain evidence="4">DSM 14365 / CIP 107738 / JCM 11303 / AJ 13395 / SMP-2</strain>
    </source>
</reference>
<dbReference type="InterPro" id="IPR019734">
    <property type="entry name" value="TPR_rpt"/>
</dbReference>
<protein>
    <submittedName>
        <fullName evidence="3">Tol-pal system protein YbgF</fullName>
    </submittedName>
</protein>
<feature type="region of interest" description="Disordered" evidence="2">
    <location>
        <begin position="148"/>
        <end position="215"/>
    </location>
</feature>
<proteinExistence type="inferred from homology"/>
<feature type="compositionally biased region" description="Basic residues" evidence="2">
    <location>
        <begin position="189"/>
        <end position="199"/>
    </location>
</feature>
<evidence type="ECO:0000313" key="4">
    <source>
        <dbReference type="Proteomes" id="UP000001880"/>
    </source>
</evidence>
<feature type="region of interest" description="Disordered" evidence="2">
    <location>
        <begin position="89"/>
        <end position="124"/>
    </location>
</feature>
<dbReference type="STRING" id="502025.Hoch_0500"/>
<dbReference type="Pfam" id="PF13174">
    <property type="entry name" value="TPR_6"/>
    <property type="match status" value="2"/>
</dbReference>
<evidence type="ECO:0000256" key="1">
    <source>
        <dbReference type="SAM" id="Coils"/>
    </source>
</evidence>
<dbReference type="eggNOG" id="COG1729">
    <property type="taxonomic scope" value="Bacteria"/>
</dbReference>
<dbReference type="EMBL" id="CP001804">
    <property type="protein sequence ID" value="ACY13139.1"/>
    <property type="molecule type" value="Genomic_DNA"/>
</dbReference>